<dbReference type="SMART" id="SM00248">
    <property type="entry name" value="ANK"/>
    <property type="match status" value="2"/>
</dbReference>
<accession>A0A2T4C656</accession>
<evidence type="ECO:0000256" key="3">
    <source>
        <dbReference type="PROSITE-ProRule" id="PRU00023"/>
    </source>
</evidence>
<dbReference type="InterPro" id="IPR036770">
    <property type="entry name" value="Ankyrin_rpt-contain_sf"/>
</dbReference>
<dbReference type="STRING" id="983965.A0A2T4C656"/>
<name>A0A2T4C656_TRILO</name>
<dbReference type="InterPro" id="IPR002110">
    <property type="entry name" value="Ankyrin_rpt"/>
</dbReference>
<organism evidence="4 5">
    <name type="scientific">Trichoderma longibrachiatum ATCC 18648</name>
    <dbReference type="NCBI Taxonomy" id="983965"/>
    <lineage>
        <taxon>Eukaryota</taxon>
        <taxon>Fungi</taxon>
        <taxon>Dikarya</taxon>
        <taxon>Ascomycota</taxon>
        <taxon>Pezizomycotina</taxon>
        <taxon>Sordariomycetes</taxon>
        <taxon>Hypocreomycetidae</taxon>
        <taxon>Hypocreales</taxon>
        <taxon>Hypocreaceae</taxon>
        <taxon>Trichoderma</taxon>
    </lineage>
</organism>
<keyword evidence="5" id="KW-1185">Reference proteome</keyword>
<dbReference type="InterPro" id="IPR050776">
    <property type="entry name" value="Ank_Repeat/CDKN_Inhibitor"/>
</dbReference>
<dbReference type="PROSITE" id="PS50297">
    <property type="entry name" value="ANK_REP_REGION"/>
    <property type="match status" value="2"/>
</dbReference>
<dbReference type="PROSITE" id="PS50088">
    <property type="entry name" value="ANK_REPEAT"/>
    <property type="match status" value="2"/>
</dbReference>
<dbReference type="PANTHER" id="PTHR24201">
    <property type="entry name" value="ANK_REP_REGION DOMAIN-CONTAINING PROTEIN"/>
    <property type="match status" value="1"/>
</dbReference>
<reference evidence="4 5" key="1">
    <citation type="submission" date="2016-07" db="EMBL/GenBank/DDBJ databases">
        <title>Multiple horizontal gene transfer events from other fungi enriched the ability of initially mycotrophic Trichoderma (Ascomycota) to feed on dead plant biomass.</title>
        <authorList>
            <consortium name="DOE Joint Genome Institute"/>
            <person name="Aerts A."/>
            <person name="Atanasova L."/>
            <person name="Chenthamara K."/>
            <person name="Zhang J."/>
            <person name="Grujic M."/>
            <person name="Henrissat B."/>
            <person name="Kuo A."/>
            <person name="Salamov A."/>
            <person name="Lipzen A."/>
            <person name="Labutti K."/>
            <person name="Barry K."/>
            <person name="Miao Y."/>
            <person name="Rahimi M.J."/>
            <person name="Shen Q."/>
            <person name="Grigoriev I.V."/>
            <person name="Kubicek C.P."/>
            <person name="Druzhinina I.S."/>
        </authorList>
    </citation>
    <scope>NUCLEOTIDE SEQUENCE [LARGE SCALE GENOMIC DNA]</scope>
    <source>
        <strain evidence="4 5">ATCC 18648</strain>
    </source>
</reference>
<dbReference type="OrthoDB" id="4900527at2759"/>
<protein>
    <submittedName>
        <fullName evidence="4">Ankyrin</fullName>
    </submittedName>
</protein>
<evidence type="ECO:0000313" key="4">
    <source>
        <dbReference type="EMBL" id="PTB77035.1"/>
    </source>
</evidence>
<gene>
    <name evidence="4" type="ORF">M440DRAFT_1332034</name>
</gene>
<dbReference type="EMBL" id="KZ679131">
    <property type="protein sequence ID" value="PTB77035.1"/>
    <property type="molecule type" value="Genomic_DNA"/>
</dbReference>
<sequence length="73" mass="7822">MINDATPALLAAENGHLEVLQLLLSEGADIFLKVKTGWLPIHLAAYNGHAKIVDLLIENGSDAMVRDDDGDTP</sequence>
<proteinExistence type="predicted"/>
<dbReference type="Gene3D" id="1.25.40.20">
    <property type="entry name" value="Ankyrin repeat-containing domain"/>
    <property type="match status" value="2"/>
</dbReference>
<evidence type="ECO:0000256" key="2">
    <source>
        <dbReference type="ARBA" id="ARBA00023043"/>
    </source>
</evidence>
<keyword evidence="1" id="KW-0677">Repeat</keyword>
<dbReference type="Proteomes" id="UP000240760">
    <property type="component" value="Unassembled WGS sequence"/>
</dbReference>
<dbReference type="AlphaFoldDB" id="A0A2T4C656"/>
<keyword evidence="2 3" id="KW-0040">ANK repeat</keyword>
<dbReference type="Pfam" id="PF12796">
    <property type="entry name" value="Ank_2"/>
    <property type="match status" value="1"/>
</dbReference>
<dbReference type="SUPFAM" id="SSF48403">
    <property type="entry name" value="Ankyrin repeat"/>
    <property type="match status" value="1"/>
</dbReference>
<feature type="repeat" description="ANK" evidence="3">
    <location>
        <begin position="3"/>
        <end position="35"/>
    </location>
</feature>
<feature type="non-terminal residue" evidence="4">
    <location>
        <position position="73"/>
    </location>
</feature>
<evidence type="ECO:0000256" key="1">
    <source>
        <dbReference type="ARBA" id="ARBA00022737"/>
    </source>
</evidence>
<feature type="repeat" description="ANK" evidence="3">
    <location>
        <begin position="36"/>
        <end position="68"/>
    </location>
</feature>
<evidence type="ECO:0000313" key="5">
    <source>
        <dbReference type="Proteomes" id="UP000240760"/>
    </source>
</evidence>